<dbReference type="FunFam" id="3.40.50.1000:FF:000165">
    <property type="entry name" value="HAD superfamily phosphatase"/>
    <property type="match status" value="1"/>
</dbReference>
<dbReference type="OrthoDB" id="198652at2759"/>
<accession>A0A9P4J9Q1</accession>
<sequence length="210" mass="23120">MTLNLSGTLNVFRLFLNPSLCLPHATVSTFNDLPVPLSKAFADSEKADIKAVVLDKDNCFAVPNANDIHAPYKARFQQLREEYSGDRLLIVSNTSGTSSDPGGKDAELLEKETGVAVLRHQTKKPGCGSEIQRYFEKRQDTQVTSPSQIAVVGDRLFTDVMLANMMGARAIWVRDGVVGNQNIFARAEKSIARFLTKRGYAPPDPKSTFE</sequence>
<dbReference type="GO" id="GO:0005739">
    <property type="term" value="C:mitochondrion"/>
    <property type="evidence" value="ECO:0007669"/>
    <property type="project" value="TreeGrafter"/>
</dbReference>
<dbReference type="SUPFAM" id="SSF56784">
    <property type="entry name" value="HAD-like"/>
    <property type="match status" value="1"/>
</dbReference>
<name>A0A9P4J9Q1_9PEZI</name>
<comment type="caution">
    <text evidence="1">The sequence shown here is derived from an EMBL/GenBank/DDBJ whole genome shotgun (WGS) entry which is preliminary data.</text>
</comment>
<dbReference type="GO" id="GO:0008962">
    <property type="term" value="F:phosphatidylglycerophosphatase activity"/>
    <property type="evidence" value="ECO:0007669"/>
    <property type="project" value="InterPro"/>
</dbReference>
<dbReference type="Proteomes" id="UP000799439">
    <property type="component" value="Unassembled WGS sequence"/>
</dbReference>
<organism evidence="1 2">
    <name type="scientific">Myriangium duriaei CBS 260.36</name>
    <dbReference type="NCBI Taxonomy" id="1168546"/>
    <lineage>
        <taxon>Eukaryota</taxon>
        <taxon>Fungi</taxon>
        <taxon>Dikarya</taxon>
        <taxon>Ascomycota</taxon>
        <taxon>Pezizomycotina</taxon>
        <taxon>Dothideomycetes</taxon>
        <taxon>Dothideomycetidae</taxon>
        <taxon>Myriangiales</taxon>
        <taxon>Myriangiaceae</taxon>
        <taxon>Myriangium</taxon>
    </lineage>
</organism>
<keyword evidence="2" id="KW-1185">Reference proteome</keyword>
<dbReference type="InterPro" id="IPR027706">
    <property type="entry name" value="PGP_Pase"/>
</dbReference>
<dbReference type="InterPro" id="IPR036412">
    <property type="entry name" value="HAD-like_sf"/>
</dbReference>
<dbReference type="Gene3D" id="3.40.50.1000">
    <property type="entry name" value="HAD superfamily/HAD-like"/>
    <property type="match status" value="1"/>
</dbReference>
<evidence type="ECO:0000313" key="1">
    <source>
        <dbReference type="EMBL" id="KAF2156650.1"/>
    </source>
</evidence>
<proteinExistence type="predicted"/>
<dbReference type="NCBIfam" id="TIGR01668">
    <property type="entry name" value="YqeG_hyp_ppase"/>
    <property type="match status" value="1"/>
</dbReference>
<dbReference type="AlphaFoldDB" id="A0A9P4J9Q1"/>
<dbReference type="Pfam" id="PF09419">
    <property type="entry name" value="PGP_phosphatase"/>
    <property type="match status" value="1"/>
</dbReference>
<dbReference type="GO" id="GO:0032049">
    <property type="term" value="P:cardiolipin biosynthetic process"/>
    <property type="evidence" value="ECO:0007669"/>
    <property type="project" value="TreeGrafter"/>
</dbReference>
<dbReference type="InterPro" id="IPR010021">
    <property type="entry name" value="PGPP1/Gep4"/>
</dbReference>
<reference evidence="1" key="1">
    <citation type="journal article" date="2020" name="Stud. Mycol.">
        <title>101 Dothideomycetes genomes: a test case for predicting lifestyles and emergence of pathogens.</title>
        <authorList>
            <person name="Haridas S."/>
            <person name="Albert R."/>
            <person name="Binder M."/>
            <person name="Bloem J."/>
            <person name="Labutti K."/>
            <person name="Salamov A."/>
            <person name="Andreopoulos B."/>
            <person name="Baker S."/>
            <person name="Barry K."/>
            <person name="Bills G."/>
            <person name="Bluhm B."/>
            <person name="Cannon C."/>
            <person name="Castanera R."/>
            <person name="Culley D."/>
            <person name="Daum C."/>
            <person name="Ezra D."/>
            <person name="Gonzalez J."/>
            <person name="Henrissat B."/>
            <person name="Kuo A."/>
            <person name="Liang C."/>
            <person name="Lipzen A."/>
            <person name="Lutzoni F."/>
            <person name="Magnuson J."/>
            <person name="Mondo S."/>
            <person name="Nolan M."/>
            <person name="Ohm R."/>
            <person name="Pangilinan J."/>
            <person name="Park H.-J."/>
            <person name="Ramirez L."/>
            <person name="Alfaro M."/>
            <person name="Sun H."/>
            <person name="Tritt A."/>
            <person name="Yoshinaga Y."/>
            <person name="Zwiers L.-H."/>
            <person name="Turgeon B."/>
            <person name="Goodwin S."/>
            <person name="Spatafora J."/>
            <person name="Crous P."/>
            <person name="Grigoriev I."/>
        </authorList>
    </citation>
    <scope>NUCLEOTIDE SEQUENCE</scope>
    <source>
        <strain evidence="1">CBS 260.36</strain>
    </source>
</reference>
<protein>
    <submittedName>
        <fullName evidence="1">HAD-superfamily phosphatase</fullName>
    </submittedName>
</protein>
<dbReference type="PANTHER" id="PTHR19288:SF25">
    <property type="entry name" value="PHOSPHATIDYLGLYCEROPHOSPHATASE GEP4, MITOCHONDRIAL"/>
    <property type="match status" value="1"/>
</dbReference>
<evidence type="ECO:0000313" key="2">
    <source>
        <dbReference type="Proteomes" id="UP000799439"/>
    </source>
</evidence>
<gene>
    <name evidence="1" type="ORF">K461DRAFT_289047</name>
</gene>
<dbReference type="InterPro" id="IPR023214">
    <property type="entry name" value="HAD_sf"/>
</dbReference>
<dbReference type="EMBL" id="ML996081">
    <property type="protein sequence ID" value="KAF2156650.1"/>
    <property type="molecule type" value="Genomic_DNA"/>
</dbReference>
<dbReference type="PANTHER" id="PTHR19288">
    <property type="entry name" value="4-NITROPHENYLPHOSPHATASE-RELATED"/>
    <property type="match status" value="1"/>
</dbReference>